<name>A0AAN6M8S4_9PLEO</name>
<keyword evidence="3" id="KW-1185">Reference proteome</keyword>
<organism evidence="2 3">
    <name type="scientific">Pseudopithomyces chartarum</name>
    <dbReference type="NCBI Taxonomy" id="1892770"/>
    <lineage>
        <taxon>Eukaryota</taxon>
        <taxon>Fungi</taxon>
        <taxon>Dikarya</taxon>
        <taxon>Ascomycota</taxon>
        <taxon>Pezizomycotina</taxon>
        <taxon>Dothideomycetes</taxon>
        <taxon>Pleosporomycetidae</taxon>
        <taxon>Pleosporales</taxon>
        <taxon>Massarineae</taxon>
        <taxon>Didymosphaeriaceae</taxon>
        <taxon>Pseudopithomyces</taxon>
    </lineage>
</organism>
<feature type="coiled-coil region" evidence="1">
    <location>
        <begin position="86"/>
        <end position="176"/>
    </location>
</feature>
<accession>A0AAN6M8S4</accession>
<keyword evidence="1" id="KW-0175">Coiled coil</keyword>
<evidence type="ECO:0000313" key="2">
    <source>
        <dbReference type="EMBL" id="KAK3216496.1"/>
    </source>
</evidence>
<comment type="caution">
    <text evidence="2">The sequence shown here is derived from an EMBL/GenBank/DDBJ whole genome shotgun (WGS) entry which is preliminary data.</text>
</comment>
<evidence type="ECO:0000313" key="3">
    <source>
        <dbReference type="Proteomes" id="UP001280581"/>
    </source>
</evidence>
<protein>
    <submittedName>
        <fullName evidence="2">Uncharacterized protein</fullName>
    </submittedName>
</protein>
<sequence>MGYWDEHREDYQDCRFRASLEHMYTDGHKADNSDMQPILDKVDAAAVKEKRYAEMSQEAARLGKDAILVAETITMQTDVWRSHMALTTAQVDYNQLESELASAKSDMQGLQRHHDDNVEMLARKEHEHELTRTQLKTAQRSSDDARREIQDLRQTRDELRKSLEDAFNDRNAYKNNFVKVLQKCNDDLIPLEKWHDWMQQLDVSDNIPGTLHEITEEFGQITGRFAELLSDHETRHAELLDCEQDSVDLRANVDDLKKEIGSRDAKIRSLIRSSQQLQLVAYKTQGRNLSGSDHTISASDERSNERPYKLGITTSDRQLGIGRAGDHTFSIRQAIT</sequence>
<proteinExistence type="predicted"/>
<dbReference type="AlphaFoldDB" id="A0AAN6M8S4"/>
<gene>
    <name evidence="2" type="ORF">GRF29_8g3533151</name>
</gene>
<dbReference type="Proteomes" id="UP001280581">
    <property type="component" value="Unassembled WGS sequence"/>
</dbReference>
<dbReference type="EMBL" id="WVTA01000002">
    <property type="protein sequence ID" value="KAK3216496.1"/>
    <property type="molecule type" value="Genomic_DNA"/>
</dbReference>
<reference evidence="2 3" key="1">
    <citation type="submission" date="2021-02" db="EMBL/GenBank/DDBJ databases">
        <title>Genome assembly of Pseudopithomyces chartarum.</title>
        <authorList>
            <person name="Jauregui R."/>
            <person name="Singh J."/>
            <person name="Voisey C."/>
        </authorList>
    </citation>
    <scope>NUCLEOTIDE SEQUENCE [LARGE SCALE GENOMIC DNA]</scope>
    <source>
        <strain evidence="2 3">AGR01</strain>
    </source>
</reference>
<evidence type="ECO:0000256" key="1">
    <source>
        <dbReference type="SAM" id="Coils"/>
    </source>
</evidence>